<dbReference type="GO" id="GO:0008237">
    <property type="term" value="F:metallopeptidase activity"/>
    <property type="evidence" value="ECO:0007669"/>
    <property type="project" value="UniProtKB-KW"/>
</dbReference>
<feature type="domain" description="JAB" evidence="6">
    <location>
        <begin position="9"/>
        <end position="135"/>
    </location>
</feature>
<dbReference type="SUPFAM" id="SSF102712">
    <property type="entry name" value="JAB1/MPN domain"/>
    <property type="match status" value="1"/>
</dbReference>
<evidence type="ECO:0000256" key="5">
    <source>
        <dbReference type="ARBA" id="ARBA00023049"/>
    </source>
</evidence>
<dbReference type="Pfam" id="PF14464">
    <property type="entry name" value="Prok-JAB"/>
    <property type="match status" value="1"/>
</dbReference>
<evidence type="ECO:0000256" key="3">
    <source>
        <dbReference type="ARBA" id="ARBA00022801"/>
    </source>
</evidence>
<evidence type="ECO:0000256" key="4">
    <source>
        <dbReference type="ARBA" id="ARBA00022833"/>
    </source>
</evidence>
<evidence type="ECO:0000256" key="1">
    <source>
        <dbReference type="ARBA" id="ARBA00022670"/>
    </source>
</evidence>
<geneLocation type="plasmid" evidence="8">
    <name>psfrenxt3b</name>
</geneLocation>
<dbReference type="Gene3D" id="3.40.140.10">
    <property type="entry name" value="Cytidine Deaminase, domain 2"/>
    <property type="match status" value="1"/>
</dbReference>
<evidence type="ECO:0000256" key="2">
    <source>
        <dbReference type="ARBA" id="ARBA00022723"/>
    </source>
</evidence>
<reference evidence="7 8" key="1">
    <citation type="submission" date="2017-10" db="EMBL/GenBank/DDBJ databases">
        <title>Analysis of the genome sequences of Rhizobium populations associated to common bean (phaseolus vulgaris).</title>
        <authorList>
            <person name="Bustos P."/>
            <person name="Santamaria R.I."/>
            <person name="Miranda-Sanchez F."/>
            <person name="Perez-Carrascal O."/>
            <person name="Juarez S."/>
            <person name="Lozano L."/>
            <person name="Martinez-Flores I."/>
            <person name="Vinuesa P."/>
            <person name="Martinez-Romero E."/>
            <person name="Cevallos M.A."/>
            <person name="Romero D."/>
            <person name="Davila G."/>
            <person name="Gonzalez V."/>
        </authorList>
    </citation>
    <scope>NUCLEOTIDE SEQUENCE [LARGE SCALE GENOMIC DNA]</scope>
    <source>
        <strain evidence="7 8">NXT3</strain>
        <plasmid evidence="8">Plasmid psfrenxt3b</plasmid>
    </source>
</reference>
<keyword evidence="1" id="KW-0645">Protease</keyword>
<dbReference type="GO" id="GO:0046872">
    <property type="term" value="F:metal ion binding"/>
    <property type="evidence" value="ECO:0007669"/>
    <property type="project" value="UniProtKB-KW"/>
</dbReference>
<keyword evidence="7" id="KW-0614">Plasmid</keyword>
<keyword evidence="4" id="KW-0862">Zinc</keyword>
<evidence type="ECO:0000259" key="6">
    <source>
        <dbReference type="Pfam" id="PF14464"/>
    </source>
</evidence>
<accession>A0A2L0HBP7</accession>
<dbReference type="AlphaFoldDB" id="A0A2L0HBP7"/>
<dbReference type="InterPro" id="IPR028090">
    <property type="entry name" value="JAB_dom_prok"/>
</dbReference>
<keyword evidence="5" id="KW-0482">Metalloprotease</keyword>
<evidence type="ECO:0000313" key="8">
    <source>
        <dbReference type="Proteomes" id="UP000239340"/>
    </source>
</evidence>
<name>A0A2L0HBP7_RHIFR</name>
<sequence length="163" mass="18733">MQPIVWLPRPVMHEMHLDADKWYDDETGGTFMGYWADSDVAVVTASIPGGPHAQRTRYSFLPDQEWQQTEIGRHYVQSARLDNYLGDWHTHPNAACGSLSCKDRACLKKIINTPSARNVTPIMILICGNRQSWNLHAWVARLRRPFIFYDQLIADEAVVQFYG</sequence>
<dbReference type="GO" id="GO:0006508">
    <property type="term" value="P:proteolysis"/>
    <property type="evidence" value="ECO:0007669"/>
    <property type="project" value="UniProtKB-KW"/>
</dbReference>
<proteinExistence type="predicted"/>
<dbReference type="EMBL" id="CP024309">
    <property type="protein sequence ID" value="AUX78864.1"/>
    <property type="molecule type" value="Genomic_DNA"/>
</dbReference>
<dbReference type="Proteomes" id="UP000239340">
    <property type="component" value="Plasmid pSfreNXT3b"/>
</dbReference>
<protein>
    <submittedName>
        <fullName evidence="7">MPN domain-containing protein</fullName>
    </submittedName>
</protein>
<gene>
    <name evidence="7" type="ORF">NXT3_PB00203</name>
</gene>
<organism evidence="7 8">
    <name type="scientific">Rhizobium fredii</name>
    <name type="common">Sinorhizobium fredii</name>
    <dbReference type="NCBI Taxonomy" id="380"/>
    <lineage>
        <taxon>Bacteria</taxon>
        <taxon>Pseudomonadati</taxon>
        <taxon>Pseudomonadota</taxon>
        <taxon>Alphaproteobacteria</taxon>
        <taxon>Hyphomicrobiales</taxon>
        <taxon>Rhizobiaceae</taxon>
        <taxon>Sinorhizobium/Ensifer group</taxon>
        <taxon>Sinorhizobium</taxon>
    </lineage>
</organism>
<evidence type="ECO:0000313" key="7">
    <source>
        <dbReference type="EMBL" id="AUX78864.1"/>
    </source>
</evidence>
<keyword evidence="3" id="KW-0378">Hydrolase</keyword>
<keyword evidence="2" id="KW-0479">Metal-binding</keyword>